<comment type="similarity">
    <text evidence="14">Belongs to the protein kinase superfamily. Ser/Thr protein kinase family. GCN2 subfamily.</text>
</comment>
<evidence type="ECO:0000256" key="17">
    <source>
        <dbReference type="SAM" id="MobiDB-lite"/>
    </source>
</evidence>
<dbReference type="VEuPathDB" id="VectorBase:RSAN_057516"/>
<gene>
    <name evidence="19" type="ORF">HPB52_009940</name>
</gene>
<evidence type="ECO:0000256" key="10">
    <source>
        <dbReference type="ARBA" id="ARBA00022842"/>
    </source>
</evidence>
<keyword evidence="12" id="KW-0472">Membrane</keyword>
<evidence type="ECO:0000256" key="8">
    <source>
        <dbReference type="ARBA" id="ARBA00022777"/>
    </source>
</evidence>
<keyword evidence="11" id="KW-0333">Golgi apparatus</keyword>
<keyword evidence="10" id="KW-0460">Magnesium</keyword>
<dbReference type="AlphaFoldDB" id="A0A9D4PDT1"/>
<dbReference type="PANTHER" id="PTHR11042">
    <property type="entry name" value="EUKARYOTIC TRANSLATION INITIATION FACTOR 2-ALPHA KINASE EIF2-ALPHA KINASE -RELATED"/>
    <property type="match status" value="1"/>
</dbReference>
<evidence type="ECO:0000313" key="19">
    <source>
        <dbReference type="EMBL" id="KAH7935564.1"/>
    </source>
</evidence>
<dbReference type="Gene3D" id="1.10.510.10">
    <property type="entry name" value="Transferase(Phosphotransferase) domain 1"/>
    <property type="match status" value="1"/>
</dbReference>
<keyword evidence="6" id="KW-0479">Metal-binding</keyword>
<keyword evidence="13" id="KW-0131">Cell cycle</keyword>
<evidence type="ECO:0000256" key="12">
    <source>
        <dbReference type="ARBA" id="ARBA00023136"/>
    </source>
</evidence>
<dbReference type="GO" id="GO:0004674">
    <property type="term" value="F:protein serine/threonine kinase activity"/>
    <property type="evidence" value="ECO:0007669"/>
    <property type="project" value="UniProtKB-KW"/>
</dbReference>
<keyword evidence="5" id="KW-0808">Transferase</keyword>
<reference evidence="19" key="1">
    <citation type="journal article" date="2020" name="Cell">
        <title>Large-Scale Comparative Analyses of Tick Genomes Elucidate Their Genetic Diversity and Vector Capacities.</title>
        <authorList>
            <consortium name="Tick Genome and Microbiome Consortium (TIGMIC)"/>
            <person name="Jia N."/>
            <person name="Wang J."/>
            <person name="Shi W."/>
            <person name="Du L."/>
            <person name="Sun Y."/>
            <person name="Zhan W."/>
            <person name="Jiang J.F."/>
            <person name="Wang Q."/>
            <person name="Zhang B."/>
            <person name="Ji P."/>
            <person name="Bell-Sakyi L."/>
            <person name="Cui X.M."/>
            <person name="Yuan T.T."/>
            <person name="Jiang B.G."/>
            <person name="Yang W.F."/>
            <person name="Lam T.T."/>
            <person name="Chang Q.C."/>
            <person name="Ding S.J."/>
            <person name="Wang X.J."/>
            <person name="Zhu J.G."/>
            <person name="Ruan X.D."/>
            <person name="Zhao L."/>
            <person name="Wei J.T."/>
            <person name="Ye R.Z."/>
            <person name="Que T.C."/>
            <person name="Du C.H."/>
            <person name="Zhou Y.H."/>
            <person name="Cheng J.X."/>
            <person name="Dai P.F."/>
            <person name="Guo W.B."/>
            <person name="Han X.H."/>
            <person name="Huang E.J."/>
            <person name="Li L.F."/>
            <person name="Wei W."/>
            <person name="Gao Y.C."/>
            <person name="Liu J.Z."/>
            <person name="Shao H.Z."/>
            <person name="Wang X."/>
            <person name="Wang C.C."/>
            <person name="Yang T.C."/>
            <person name="Huo Q.B."/>
            <person name="Li W."/>
            <person name="Chen H.Y."/>
            <person name="Chen S.E."/>
            <person name="Zhou L.G."/>
            <person name="Ni X.B."/>
            <person name="Tian J.H."/>
            <person name="Sheng Y."/>
            <person name="Liu T."/>
            <person name="Pan Y.S."/>
            <person name="Xia L.Y."/>
            <person name="Li J."/>
            <person name="Zhao F."/>
            <person name="Cao W.C."/>
        </authorList>
    </citation>
    <scope>NUCLEOTIDE SEQUENCE</scope>
    <source>
        <strain evidence="19">Rsan-2018</strain>
    </source>
</reference>
<dbReference type="FunFam" id="1.10.510.10:FF:000315">
    <property type="entry name" value="membrane-associated tyrosine- and threonine-specific cdc2-inhibitory kinase"/>
    <property type="match status" value="1"/>
</dbReference>
<keyword evidence="8" id="KW-0418">Kinase</keyword>
<evidence type="ECO:0000259" key="18">
    <source>
        <dbReference type="PROSITE" id="PS50011"/>
    </source>
</evidence>
<dbReference type="Gene3D" id="3.40.390.10">
    <property type="entry name" value="Collagenase (Catalytic Domain)"/>
    <property type="match status" value="1"/>
</dbReference>
<keyword evidence="9" id="KW-0067">ATP-binding</keyword>
<comment type="caution">
    <text evidence="19">The sequence shown here is derived from an EMBL/GenBank/DDBJ whole genome shotgun (WGS) entry which is preliminary data.</text>
</comment>
<dbReference type="Pfam" id="PF00069">
    <property type="entry name" value="Pkinase"/>
    <property type="match status" value="1"/>
</dbReference>
<dbReference type="GO" id="GO:0005524">
    <property type="term" value="F:ATP binding"/>
    <property type="evidence" value="ECO:0007669"/>
    <property type="project" value="UniProtKB-KW"/>
</dbReference>
<dbReference type="InterPro" id="IPR008271">
    <property type="entry name" value="Ser/Thr_kinase_AS"/>
</dbReference>
<comment type="similarity">
    <text evidence="2">Belongs to the peptidase M13 family.</text>
</comment>
<dbReference type="Proteomes" id="UP000821837">
    <property type="component" value="Unassembled WGS sequence"/>
</dbReference>
<comment type="catalytic activity">
    <reaction evidence="15">
        <text>L-threonyl-[protein] + ATP = O-phospho-L-threonyl-[protein] + ADP + H(+)</text>
        <dbReference type="Rhea" id="RHEA:46608"/>
        <dbReference type="Rhea" id="RHEA-COMP:11060"/>
        <dbReference type="Rhea" id="RHEA-COMP:11605"/>
        <dbReference type="ChEBI" id="CHEBI:15378"/>
        <dbReference type="ChEBI" id="CHEBI:30013"/>
        <dbReference type="ChEBI" id="CHEBI:30616"/>
        <dbReference type="ChEBI" id="CHEBI:61977"/>
        <dbReference type="ChEBI" id="CHEBI:456216"/>
        <dbReference type="EC" id="2.7.11.1"/>
    </reaction>
</comment>
<dbReference type="PROSITE" id="PS51885">
    <property type="entry name" value="NEPRILYSIN"/>
    <property type="match status" value="1"/>
</dbReference>
<dbReference type="GO" id="GO:0051321">
    <property type="term" value="P:meiotic cell cycle"/>
    <property type="evidence" value="ECO:0007669"/>
    <property type="project" value="TreeGrafter"/>
</dbReference>
<dbReference type="InterPro" id="IPR000718">
    <property type="entry name" value="Peptidase_M13"/>
</dbReference>
<dbReference type="Gene3D" id="1.10.1380.10">
    <property type="entry name" value="Neutral endopeptidase , domain2"/>
    <property type="match status" value="1"/>
</dbReference>
<dbReference type="InterPro" id="IPR042089">
    <property type="entry name" value="Peptidase_M13_dom_2"/>
</dbReference>
<evidence type="ECO:0000256" key="14">
    <source>
        <dbReference type="ARBA" id="ARBA00037982"/>
    </source>
</evidence>
<dbReference type="GO" id="GO:0004222">
    <property type="term" value="F:metalloendopeptidase activity"/>
    <property type="evidence" value="ECO:0007669"/>
    <property type="project" value="InterPro"/>
</dbReference>
<evidence type="ECO:0000256" key="7">
    <source>
        <dbReference type="ARBA" id="ARBA00022741"/>
    </source>
</evidence>
<dbReference type="GO" id="GO:0046872">
    <property type="term" value="F:metal ion binding"/>
    <property type="evidence" value="ECO:0007669"/>
    <property type="project" value="UniProtKB-KW"/>
</dbReference>
<evidence type="ECO:0000256" key="2">
    <source>
        <dbReference type="ARBA" id="ARBA00007357"/>
    </source>
</evidence>
<proteinExistence type="inferred from homology"/>
<accession>A0A9D4PDT1</accession>
<dbReference type="SUPFAM" id="SSF55486">
    <property type="entry name" value="Metalloproteases ('zincins'), catalytic domain"/>
    <property type="match status" value="1"/>
</dbReference>
<dbReference type="PROSITE" id="PS00108">
    <property type="entry name" value="PROTEIN_KINASE_ST"/>
    <property type="match status" value="1"/>
</dbReference>
<dbReference type="InterPro" id="IPR000719">
    <property type="entry name" value="Prot_kinase_dom"/>
</dbReference>
<evidence type="ECO:0000256" key="11">
    <source>
        <dbReference type="ARBA" id="ARBA00023034"/>
    </source>
</evidence>
<dbReference type="Gene3D" id="3.30.200.20">
    <property type="entry name" value="Phosphorylase Kinase, domain 1"/>
    <property type="match status" value="1"/>
</dbReference>
<organism evidence="19 20">
    <name type="scientific">Rhipicephalus sanguineus</name>
    <name type="common">Brown dog tick</name>
    <name type="synonym">Ixodes sanguineus</name>
    <dbReference type="NCBI Taxonomy" id="34632"/>
    <lineage>
        <taxon>Eukaryota</taxon>
        <taxon>Metazoa</taxon>
        <taxon>Ecdysozoa</taxon>
        <taxon>Arthropoda</taxon>
        <taxon>Chelicerata</taxon>
        <taxon>Arachnida</taxon>
        <taxon>Acari</taxon>
        <taxon>Parasitiformes</taxon>
        <taxon>Ixodida</taxon>
        <taxon>Ixodoidea</taxon>
        <taxon>Ixodidae</taxon>
        <taxon>Rhipicephalinae</taxon>
        <taxon>Rhipicephalus</taxon>
        <taxon>Rhipicephalus</taxon>
    </lineage>
</organism>
<evidence type="ECO:0000256" key="4">
    <source>
        <dbReference type="ARBA" id="ARBA00022527"/>
    </source>
</evidence>
<dbReference type="GO" id="GO:0110031">
    <property type="term" value="P:negative regulation of G2/MI transition of meiotic cell cycle"/>
    <property type="evidence" value="ECO:0007669"/>
    <property type="project" value="TreeGrafter"/>
</dbReference>
<dbReference type="VEuPathDB" id="VectorBase:RSAN_040193"/>
<dbReference type="SMART" id="SM00220">
    <property type="entry name" value="S_TKc"/>
    <property type="match status" value="1"/>
</dbReference>
<dbReference type="GO" id="GO:0006508">
    <property type="term" value="P:proteolysis"/>
    <property type="evidence" value="ECO:0007669"/>
    <property type="project" value="InterPro"/>
</dbReference>
<reference evidence="19" key="2">
    <citation type="submission" date="2021-09" db="EMBL/GenBank/DDBJ databases">
        <authorList>
            <person name="Jia N."/>
            <person name="Wang J."/>
            <person name="Shi W."/>
            <person name="Du L."/>
            <person name="Sun Y."/>
            <person name="Zhan W."/>
            <person name="Jiang J."/>
            <person name="Wang Q."/>
            <person name="Zhang B."/>
            <person name="Ji P."/>
            <person name="Sakyi L.B."/>
            <person name="Cui X."/>
            <person name="Yuan T."/>
            <person name="Jiang B."/>
            <person name="Yang W."/>
            <person name="Lam T.T.-Y."/>
            <person name="Chang Q."/>
            <person name="Ding S."/>
            <person name="Wang X."/>
            <person name="Zhu J."/>
            <person name="Ruan X."/>
            <person name="Zhao L."/>
            <person name="Wei J."/>
            <person name="Que T."/>
            <person name="Du C."/>
            <person name="Cheng J."/>
            <person name="Dai P."/>
            <person name="Han X."/>
            <person name="Huang E."/>
            <person name="Gao Y."/>
            <person name="Liu J."/>
            <person name="Shao H."/>
            <person name="Ye R."/>
            <person name="Li L."/>
            <person name="Wei W."/>
            <person name="Wang X."/>
            <person name="Wang C."/>
            <person name="Huo Q."/>
            <person name="Li W."/>
            <person name="Guo W."/>
            <person name="Chen H."/>
            <person name="Chen S."/>
            <person name="Zhou L."/>
            <person name="Zhou L."/>
            <person name="Ni X."/>
            <person name="Tian J."/>
            <person name="Zhou Y."/>
            <person name="Sheng Y."/>
            <person name="Liu T."/>
            <person name="Pan Y."/>
            <person name="Xia L."/>
            <person name="Li J."/>
            <person name="Zhao F."/>
            <person name="Cao W."/>
        </authorList>
    </citation>
    <scope>NUCLEOTIDE SEQUENCE</scope>
    <source>
        <strain evidence="19">Rsan-2018</strain>
        <tissue evidence="19">Larvae</tissue>
    </source>
</reference>
<dbReference type="PANTHER" id="PTHR11042:SF183">
    <property type="entry name" value="MEMBRANE-ASSOCIATED TYROSINE- AND THREONINE-SPECIFIC CDC2-INHIBITORY KINASE"/>
    <property type="match status" value="1"/>
</dbReference>
<evidence type="ECO:0000256" key="16">
    <source>
        <dbReference type="ARBA" id="ARBA00048679"/>
    </source>
</evidence>
<evidence type="ECO:0000256" key="3">
    <source>
        <dbReference type="ARBA" id="ARBA00012513"/>
    </source>
</evidence>
<feature type="compositionally biased region" description="Low complexity" evidence="17">
    <location>
        <begin position="404"/>
        <end position="420"/>
    </location>
</feature>
<evidence type="ECO:0000256" key="6">
    <source>
        <dbReference type="ARBA" id="ARBA00022723"/>
    </source>
</evidence>
<evidence type="ECO:0000256" key="13">
    <source>
        <dbReference type="ARBA" id="ARBA00023306"/>
    </source>
</evidence>
<evidence type="ECO:0000256" key="15">
    <source>
        <dbReference type="ARBA" id="ARBA00047899"/>
    </source>
</evidence>
<dbReference type="InterPro" id="IPR008753">
    <property type="entry name" value="Peptidase_M13_N"/>
</dbReference>
<dbReference type="InterPro" id="IPR011009">
    <property type="entry name" value="Kinase-like_dom_sf"/>
</dbReference>
<dbReference type="GO" id="GO:0005634">
    <property type="term" value="C:nucleus"/>
    <property type="evidence" value="ECO:0007669"/>
    <property type="project" value="TreeGrafter"/>
</dbReference>
<dbReference type="InterPro" id="IPR024079">
    <property type="entry name" value="MetalloPept_cat_dom_sf"/>
</dbReference>
<comment type="catalytic activity">
    <reaction evidence="16">
        <text>L-seryl-[protein] + ATP = O-phospho-L-seryl-[protein] + ADP + H(+)</text>
        <dbReference type="Rhea" id="RHEA:17989"/>
        <dbReference type="Rhea" id="RHEA-COMP:9863"/>
        <dbReference type="Rhea" id="RHEA-COMP:11604"/>
        <dbReference type="ChEBI" id="CHEBI:15378"/>
        <dbReference type="ChEBI" id="CHEBI:29999"/>
        <dbReference type="ChEBI" id="CHEBI:30616"/>
        <dbReference type="ChEBI" id="CHEBI:83421"/>
        <dbReference type="ChEBI" id="CHEBI:456216"/>
        <dbReference type="EC" id="2.7.11.1"/>
    </reaction>
</comment>
<keyword evidence="20" id="KW-1185">Reference proteome</keyword>
<feature type="compositionally biased region" description="Basic residues" evidence="17">
    <location>
        <begin position="421"/>
        <end position="435"/>
    </location>
</feature>
<dbReference type="GO" id="GO:0000139">
    <property type="term" value="C:Golgi membrane"/>
    <property type="evidence" value="ECO:0007669"/>
    <property type="project" value="UniProtKB-SubCell"/>
</dbReference>
<evidence type="ECO:0000256" key="9">
    <source>
        <dbReference type="ARBA" id="ARBA00022840"/>
    </source>
</evidence>
<evidence type="ECO:0000313" key="20">
    <source>
        <dbReference type="Proteomes" id="UP000821837"/>
    </source>
</evidence>
<dbReference type="EMBL" id="JABSTV010001255">
    <property type="protein sequence ID" value="KAH7935564.1"/>
    <property type="molecule type" value="Genomic_DNA"/>
</dbReference>
<evidence type="ECO:0000256" key="5">
    <source>
        <dbReference type="ARBA" id="ARBA00022679"/>
    </source>
</evidence>
<sequence length="1027" mass="115528">MCAASFSAFWEQGWSTRVKVYKVRCLDDGQWYAVKVANRQFRGQRDRRLKLQEVAKHELLPPHPHCVRFIKAWEEDHRLYIQTELCKCSLAAYAEQHHNLSEKLVWEFLVDLLLGVKHLHDHDLAHLDIKPENIFISRDGYYKLGDFGLVLDLRQPDSSDPLEGDPCYLAPELMEGNFTKAADIFSLGITALELACDLELPSRGDNWHALRSGTLPHYIAQRLSPQLRNVIPRMMHPEPKHRITANQLLALPEIRRVRLWRRLYVTRRRAIAWVQDLLLVTWFWVHSFLESTWKVPFSCIKTLFTSFHPSVSRQVQVIDHFSDDDTFGDSSLNCALEDQQDISGIHLSGFERGLWDGEYSPKRLNSSFKPVPFNLSVNDATVKNLFPGEIPSVPDPDGATHPLSETASSAVPSSSQSSVTGHHHTGHGHLRRRSSLRGVEPDTAASPRLVERFGRALISFTNDDVAVSAVGQTPVQKVALFLRTCLLTIAYDKQSEVAEFRRKLTEIGVVWPSFSQAPNVIGTAAKVYATFQVAPLLEIKRSRVGEEGGPYASVGPDTTISSWKEKRDGMRLSGTYEVFYADTVAMYTGQKSMPSSSEFKKFEDVESVVLEKLVRSRSGRPDYVHRLLTVNELELFTPKVKPGVWQTLVTGDLGLSTSAEVRVRDPEYLKRLDDIFGEVEERDLHFYLDWYVLQAMGRFMSASLSKLWYAESWATRDPTVSGEPSFSTPSVADCLQLTESLLGWSLFQHFATVKIDPAVLHKVNAMADTINTELAKRLEAAPWVTQKDFSHLVEAFAIKAASKDVLYHSSLFSAQGILATAMANVSDMHPSSFFINWVSTSYIAAIRNNDHFVAFDSASQSVRLPPYFAMVPVFHPDLTDSANYGALGTILGTGSVHLLVSMLSRKESPLLAEAAKRLDCYAEQAASENVTLPRERLYLAASLPLVWEAYQNRRLLGVGDHRKLKDFSSEKSFFVTTCYSLCDGRDAPDAAEFACNAAVKNIKAFGVAYSCKKESPMHPRQRCQLFN</sequence>
<feature type="domain" description="Protein kinase" evidence="18">
    <location>
        <begin position="6"/>
        <end position="254"/>
    </location>
</feature>
<dbReference type="SUPFAM" id="SSF56112">
    <property type="entry name" value="Protein kinase-like (PK-like)"/>
    <property type="match status" value="1"/>
</dbReference>
<name>A0A9D4PDT1_RHISA</name>
<dbReference type="InterPro" id="IPR050339">
    <property type="entry name" value="CC_SR_Kinase"/>
</dbReference>
<keyword evidence="7" id="KW-0547">Nucleotide-binding</keyword>
<feature type="region of interest" description="Disordered" evidence="17">
    <location>
        <begin position="388"/>
        <end position="443"/>
    </location>
</feature>
<dbReference type="PROSITE" id="PS50011">
    <property type="entry name" value="PROTEIN_KINASE_DOM"/>
    <property type="match status" value="1"/>
</dbReference>
<protein>
    <recommendedName>
        <fullName evidence="3">non-specific serine/threonine protein kinase</fullName>
        <ecNumber evidence="3">2.7.11.1</ecNumber>
    </recommendedName>
</protein>
<dbReference type="Pfam" id="PF05649">
    <property type="entry name" value="Peptidase_M13_N"/>
    <property type="match status" value="1"/>
</dbReference>
<comment type="subcellular location">
    <subcellularLocation>
        <location evidence="1">Golgi apparatus membrane</location>
        <topology evidence="1">Peripheral membrane protein</topology>
    </subcellularLocation>
</comment>
<keyword evidence="4" id="KW-0723">Serine/threonine-protein kinase</keyword>
<dbReference type="EC" id="2.7.11.1" evidence="3"/>
<evidence type="ECO:0000256" key="1">
    <source>
        <dbReference type="ARBA" id="ARBA00004395"/>
    </source>
</evidence>